<feature type="transmembrane region" description="Helical" evidence="1">
    <location>
        <begin position="182"/>
        <end position="198"/>
    </location>
</feature>
<reference evidence="5" key="2">
    <citation type="submission" date="2016-07" db="EMBL/GenBank/DDBJ databases">
        <authorList>
            <person name="See-Too W.S."/>
        </authorList>
    </citation>
    <scope>NUCLEOTIDE SEQUENCE [LARGE SCALE GENOMIC DNA]</scope>
    <source>
        <strain evidence="5">DSM 14505</strain>
    </source>
</reference>
<dbReference type="AlphaFoldDB" id="A0A1C7DE93"/>
<protein>
    <recommendedName>
        <fullName evidence="6">DUF1538 domain-containing protein</fullName>
    </recommendedName>
</protein>
<dbReference type="EMBL" id="CP016534">
    <property type="protein sequence ID" value="ANU09747.1"/>
    <property type="molecule type" value="Genomic_DNA"/>
</dbReference>
<accession>A0A1C7DE93</accession>
<keyword evidence="1" id="KW-1133">Transmembrane helix</keyword>
<name>A0A1C7DE93_9BACL</name>
<organism evidence="3 4">
    <name type="scientific">Planococcus antarcticus DSM 14505</name>
    <dbReference type="NCBI Taxonomy" id="1185653"/>
    <lineage>
        <taxon>Bacteria</taxon>
        <taxon>Bacillati</taxon>
        <taxon>Bacillota</taxon>
        <taxon>Bacilli</taxon>
        <taxon>Bacillales</taxon>
        <taxon>Caryophanaceae</taxon>
        <taxon>Planococcus</taxon>
    </lineage>
</organism>
<keyword evidence="1" id="KW-0812">Transmembrane</keyword>
<dbReference type="EMBL" id="AJYB01000014">
    <property type="protein sequence ID" value="EIM07656.1"/>
    <property type="molecule type" value="Genomic_DNA"/>
</dbReference>
<dbReference type="Pfam" id="PF07556">
    <property type="entry name" value="DUF1538"/>
    <property type="match status" value="1"/>
</dbReference>
<dbReference type="KEGG" id="pana:BBH88_05270"/>
<dbReference type="Proteomes" id="UP000092661">
    <property type="component" value="Chromosome"/>
</dbReference>
<keyword evidence="1" id="KW-0472">Membrane</keyword>
<proteinExistence type="predicted"/>
<sequence>MENVRDTFKEVAAAILPVTIVVIVLQLVFIRVPFEAVIQFLVGVLFVSLGFFLFLIGVNAGLLPIGEMIGRRLPSTKKAGFIIATGFLLGLVVTVAEPDVRVLAKQIEEVSAGAVSAGILIFSVSLGLAIFVALAMIRTIFRIPLHYMLIGGYTLVFLLSFFVPESFISISFDSGGVTTGPMAVPFILALGIGVASVLRTEDDSSGEKFGLIGLASIGPILAVMVLGVLFR</sequence>
<dbReference type="InterPro" id="IPR011435">
    <property type="entry name" value="UmpAB"/>
</dbReference>
<evidence type="ECO:0000313" key="2">
    <source>
        <dbReference type="EMBL" id="ANU09747.1"/>
    </source>
</evidence>
<gene>
    <name evidence="3" type="ORF">A1A1_05582</name>
    <name evidence="2" type="ORF">BBH88_05270</name>
</gene>
<feature type="transmembrane region" description="Helical" evidence="1">
    <location>
        <begin position="12"/>
        <end position="30"/>
    </location>
</feature>
<feature type="transmembrane region" description="Helical" evidence="1">
    <location>
        <begin position="36"/>
        <end position="58"/>
    </location>
</feature>
<dbReference type="RefSeq" id="WP_006829124.1">
    <property type="nucleotide sequence ID" value="NZ_AJYB01000014.1"/>
</dbReference>
<evidence type="ECO:0000256" key="1">
    <source>
        <dbReference type="SAM" id="Phobius"/>
    </source>
</evidence>
<dbReference type="Proteomes" id="UP000004725">
    <property type="component" value="Unassembled WGS sequence"/>
</dbReference>
<feature type="transmembrane region" description="Helical" evidence="1">
    <location>
        <begin position="144"/>
        <end position="162"/>
    </location>
</feature>
<dbReference type="eggNOG" id="COG0589">
    <property type="taxonomic scope" value="Bacteria"/>
</dbReference>
<reference evidence="2" key="3">
    <citation type="submission" date="2016-10" db="EMBL/GenBank/DDBJ databases">
        <authorList>
            <person name="See-Too W.S."/>
        </authorList>
    </citation>
    <scope>NUCLEOTIDE SEQUENCE</scope>
    <source>
        <strain evidence="2">DSM 14505</strain>
    </source>
</reference>
<evidence type="ECO:0000313" key="5">
    <source>
        <dbReference type="Proteomes" id="UP000092661"/>
    </source>
</evidence>
<dbReference type="OrthoDB" id="9805989at2"/>
<evidence type="ECO:0008006" key="6">
    <source>
        <dbReference type="Google" id="ProtNLM"/>
    </source>
</evidence>
<evidence type="ECO:0000313" key="3">
    <source>
        <dbReference type="EMBL" id="EIM07656.1"/>
    </source>
</evidence>
<feature type="transmembrane region" description="Helical" evidence="1">
    <location>
        <begin position="116"/>
        <end position="137"/>
    </location>
</feature>
<keyword evidence="5" id="KW-1185">Reference proteome</keyword>
<evidence type="ECO:0000313" key="4">
    <source>
        <dbReference type="Proteomes" id="UP000004725"/>
    </source>
</evidence>
<reference evidence="3 4" key="1">
    <citation type="journal article" date="2012" name="J. Bacteriol.">
        <title>Genome Sequence of the Antarctic Psychrophile Bacterium Planococcus antarcticus DSM 14505.</title>
        <authorList>
            <person name="Margolles A."/>
            <person name="Gueimonde M."/>
            <person name="Sanchez B."/>
        </authorList>
    </citation>
    <scope>NUCLEOTIDE SEQUENCE [LARGE SCALE GENOMIC DNA]</scope>
    <source>
        <strain evidence="3 4">DSM 14505</strain>
    </source>
</reference>
<feature type="transmembrane region" description="Helical" evidence="1">
    <location>
        <begin position="79"/>
        <end position="96"/>
    </location>
</feature>
<feature type="transmembrane region" description="Helical" evidence="1">
    <location>
        <begin position="210"/>
        <end position="230"/>
    </location>
</feature>